<dbReference type="InterPro" id="IPR050600">
    <property type="entry name" value="SETD3_SETD6_MTase"/>
</dbReference>
<feature type="compositionally biased region" description="Low complexity" evidence="1">
    <location>
        <begin position="303"/>
        <end position="329"/>
    </location>
</feature>
<dbReference type="Pfam" id="PF00856">
    <property type="entry name" value="SET"/>
    <property type="match status" value="1"/>
</dbReference>
<evidence type="ECO:0000259" key="2">
    <source>
        <dbReference type="Pfam" id="PF00856"/>
    </source>
</evidence>
<dbReference type="AlphaFoldDB" id="A0AAV1IEP3"/>
<evidence type="ECO:0000256" key="1">
    <source>
        <dbReference type="SAM" id="MobiDB-lite"/>
    </source>
</evidence>
<dbReference type="Gene3D" id="3.90.1410.10">
    <property type="entry name" value="set domain protein methyltransferase, domain 1"/>
    <property type="match status" value="1"/>
</dbReference>
<dbReference type="PANTHER" id="PTHR13271:SF145">
    <property type="entry name" value="SET DOMAIN-CONTAINING PROTEIN"/>
    <property type="match status" value="1"/>
</dbReference>
<dbReference type="PANTHER" id="PTHR13271">
    <property type="entry name" value="UNCHARACTERIZED PUTATIVE METHYLTRANSFERASE"/>
    <property type="match status" value="1"/>
</dbReference>
<dbReference type="EMBL" id="CAUYUE010000012">
    <property type="protein sequence ID" value="CAK0785181.1"/>
    <property type="molecule type" value="Genomic_DNA"/>
</dbReference>
<accession>A0AAV1IEP3</accession>
<evidence type="ECO:0000313" key="3">
    <source>
        <dbReference type="EMBL" id="CAK0785181.1"/>
    </source>
</evidence>
<dbReference type="Proteomes" id="UP001314263">
    <property type="component" value="Unassembled WGS sequence"/>
</dbReference>
<feature type="region of interest" description="Disordered" evidence="1">
    <location>
        <begin position="301"/>
        <end position="352"/>
    </location>
</feature>
<dbReference type="SUPFAM" id="SSF82199">
    <property type="entry name" value="SET domain"/>
    <property type="match status" value="1"/>
</dbReference>
<reference evidence="3 4" key="1">
    <citation type="submission" date="2023-10" db="EMBL/GenBank/DDBJ databases">
        <authorList>
            <person name="Maclean D."/>
            <person name="Macfadyen A."/>
        </authorList>
    </citation>
    <scope>NUCLEOTIDE SEQUENCE [LARGE SCALE GENOMIC DNA]</scope>
</reference>
<sequence>MHAAELPEQAANFSEWCKTLGIKCPEASLQYFEATGRGLRAADDIKEHQVILDVPDDAVLMPETCTIAVDLLKAQLTNGSSDSYAEFCGLTLALMYEAYLGDQSRWAGYISFLPKAFPSMPLFWAAGDLQRLSGSAVLGKMTGRGCSWPSRLEQPSEVAERYADTVGPFLRSCARTADALPPGDIGTQALYLWATAVIASYSFTVGSDRYQALVPTWDVVNHVTGRCNTRLHHCAKRGALQMIATAPIRQGEQVINNFGPLSNAELLRRYGFVETDDNPHDCLEISVDSVLESCARWRPKPLRQQQSAQRAGSAAGAPAEQGPAPGEESLSPVPELMSGSLCEGHVNEHGSTSTSDIMDAAAQMASCNQRRLGRPGVSELPAPWQQRLFPRSGWFRVSKQGVPEPRLLEAVRLHLLPEQAQLCALRRVSTCLRTGKALACDERDVPYGVRDYLLDLCASLRAGYSLSKAGEDAVRRAAAHARSTCKSAVLTNEQAASIVVTGELDCLAQWETGLSSQSPINLVQQAMLTWSEACPQWRRARARVGEL</sequence>
<keyword evidence="4" id="KW-1185">Reference proteome</keyword>
<organism evidence="3 4">
    <name type="scientific">Coccomyxa viridis</name>
    <dbReference type="NCBI Taxonomy" id="1274662"/>
    <lineage>
        <taxon>Eukaryota</taxon>
        <taxon>Viridiplantae</taxon>
        <taxon>Chlorophyta</taxon>
        <taxon>core chlorophytes</taxon>
        <taxon>Trebouxiophyceae</taxon>
        <taxon>Trebouxiophyceae incertae sedis</taxon>
        <taxon>Coccomyxaceae</taxon>
        <taxon>Coccomyxa</taxon>
    </lineage>
</organism>
<proteinExistence type="predicted"/>
<dbReference type="InterPro" id="IPR046341">
    <property type="entry name" value="SET_dom_sf"/>
</dbReference>
<gene>
    <name evidence="3" type="ORF">CVIRNUC_008387</name>
</gene>
<dbReference type="InterPro" id="IPR001214">
    <property type="entry name" value="SET_dom"/>
</dbReference>
<feature type="domain" description="SET" evidence="2">
    <location>
        <begin position="36"/>
        <end position="259"/>
    </location>
</feature>
<name>A0AAV1IEP3_9CHLO</name>
<comment type="caution">
    <text evidence="3">The sequence shown here is derived from an EMBL/GenBank/DDBJ whole genome shotgun (WGS) entry which is preliminary data.</text>
</comment>
<evidence type="ECO:0000313" key="4">
    <source>
        <dbReference type="Proteomes" id="UP001314263"/>
    </source>
</evidence>
<dbReference type="GO" id="GO:0016279">
    <property type="term" value="F:protein-lysine N-methyltransferase activity"/>
    <property type="evidence" value="ECO:0007669"/>
    <property type="project" value="TreeGrafter"/>
</dbReference>
<protein>
    <recommendedName>
        <fullName evidence="2">SET domain-containing protein</fullName>
    </recommendedName>
</protein>